<accession>A0ABD1B314</accession>
<feature type="region of interest" description="Disordered" evidence="8">
    <location>
        <begin position="386"/>
        <end position="427"/>
    </location>
</feature>
<dbReference type="Gene3D" id="2.30.30.140">
    <property type="match status" value="1"/>
</dbReference>
<organism evidence="11 12">
    <name type="scientific">Cardamine amara subsp. amara</name>
    <dbReference type="NCBI Taxonomy" id="228776"/>
    <lineage>
        <taxon>Eukaryota</taxon>
        <taxon>Viridiplantae</taxon>
        <taxon>Streptophyta</taxon>
        <taxon>Embryophyta</taxon>
        <taxon>Tracheophyta</taxon>
        <taxon>Spermatophyta</taxon>
        <taxon>Magnoliopsida</taxon>
        <taxon>eudicotyledons</taxon>
        <taxon>Gunneridae</taxon>
        <taxon>Pentapetalae</taxon>
        <taxon>rosids</taxon>
        <taxon>malvids</taxon>
        <taxon>Brassicales</taxon>
        <taxon>Brassicaceae</taxon>
        <taxon>Cardamineae</taxon>
        <taxon>Cardamine</taxon>
    </lineage>
</organism>
<feature type="domain" description="CID" evidence="10">
    <location>
        <begin position="767"/>
        <end position="908"/>
    </location>
</feature>
<evidence type="ECO:0000313" key="11">
    <source>
        <dbReference type="EMBL" id="KAL1213348.1"/>
    </source>
</evidence>
<evidence type="ECO:0000259" key="10">
    <source>
        <dbReference type="PROSITE" id="PS51391"/>
    </source>
</evidence>
<reference evidence="11 12" key="1">
    <citation type="submission" date="2024-04" db="EMBL/GenBank/DDBJ databases">
        <title>Genome assembly C_amara_ONT_v2.</title>
        <authorList>
            <person name="Yant L."/>
            <person name="Moore C."/>
            <person name="Slenker M."/>
        </authorList>
    </citation>
    <scope>NUCLEOTIDE SEQUENCE [LARGE SCALE GENOMIC DNA]</scope>
    <source>
        <tissue evidence="11">Leaf</tissue>
    </source>
</reference>
<evidence type="ECO:0000256" key="8">
    <source>
        <dbReference type="SAM" id="MobiDB-lite"/>
    </source>
</evidence>
<feature type="region of interest" description="Disordered" evidence="8">
    <location>
        <begin position="1375"/>
        <end position="1398"/>
    </location>
</feature>
<feature type="compositionally biased region" description="Low complexity" evidence="8">
    <location>
        <begin position="722"/>
        <end position="737"/>
    </location>
</feature>
<evidence type="ECO:0000256" key="1">
    <source>
        <dbReference type="ARBA" id="ARBA00004123"/>
    </source>
</evidence>
<keyword evidence="3" id="KW-0507">mRNA processing</keyword>
<feature type="compositionally biased region" description="Basic and acidic residues" evidence="8">
    <location>
        <begin position="312"/>
        <end position="344"/>
    </location>
</feature>
<feature type="compositionally biased region" description="Polar residues" evidence="8">
    <location>
        <begin position="1161"/>
        <end position="1178"/>
    </location>
</feature>
<feature type="region of interest" description="Disordered" evidence="8">
    <location>
        <begin position="720"/>
        <end position="766"/>
    </location>
</feature>
<evidence type="ECO:0000256" key="4">
    <source>
        <dbReference type="ARBA" id="ARBA00023015"/>
    </source>
</evidence>
<feature type="region of interest" description="Disordered" evidence="8">
    <location>
        <begin position="1042"/>
        <end position="1362"/>
    </location>
</feature>
<proteinExistence type="predicted"/>
<dbReference type="InterPro" id="IPR000313">
    <property type="entry name" value="PWWP_dom"/>
</dbReference>
<dbReference type="PANTHER" id="PTHR12550">
    <property type="entry name" value="HEPATOMA-DERIVED GROWTH FACTOR-RELATED"/>
    <property type="match status" value="1"/>
</dbReference>
<feature type="compositionally biased region" description="Low complexity" evidence="8">
    <location>
        <begin position="563"/>
        <end position="576"/>
    </location>
</feature>
<feature type="compositionally biased region" description="Basic and acidic residues" evidence="8">
    <location>
        <begin position="1299"/>
        <end position="1312"/>
    </location>
</feature>
<dbReference type="Pfam" id="PF00855">
    <property type="entry name" value="PWWP"/>
    <property type="match status" value="1"/>
</dbReference>
<keyword evidence="5" id="KW-0287">Flowering</keyword>
<comment type="caution">
    <text evidence="11">The sequence shown here is derived from an EMBL/GenBank/DDBJ whole genome shotgun (WGS) entry which is preliminary data.</text>
</comment>
<evidence type="ECO:0000256" key="7">
    <source>
        <dbReference type="ARBA" id="ARBA00023242"/>
    </source>
</evidence>
<dbReference type="Pfam" id="PF04818">
    <property type="entry name" value="CID"/>
    <property type="match status" value="1"/>
</dbReference>
<dbReference type="PANTHER" id="PTHR12550:SF70">
    <property type="entry name" value="JIL-1 ANCHORING AND STABILIZING PROTEIN, ISOFORM A"/>
    <property type="match status" value="1"/>
</dbReference>
<evidence type="ECO:0000313" key="12">
    <source>
        <dbReference type="Proteomes" id="UP001558713"/>
    </source>
</evidence>
<feature type="region of interest" description="Disordered" evidence="8">
    <location>
        <begin position="953"/>
        <end position="984"/>
    </location>
</feature>
<feature type="compositionally biased region" description="Polar residues" evidence="8">
    <location>
        <begin position="178"/>
        <end position="196"/>
    </location>
</feature>
<dbReference type="PROSITE" id="PS51391">
    <property type="entry name" value="CID"/>
    <property type="match status" value="1"/>
</dbReference>
<feature type="domain" description="PWWP" evidence="9">
    <location>
        <begin position="20"/>
        <end position="77"/>
    </location>
</feature>
<evidence type="ECO:0000256" key="3">
    <source>
        <dbReference type="ARBA" id="ARBA00022664"/>
    </source>
</evidence>
<keyword evidence="12" id="KW-1185">Reference proteome</keyword>
<sequence length="1398" mass="151003">MAPGRKRGASKAKAKGQLILGDLVLAKVKGFPAWPAKISRPEDWDRAPDPKKYFVQFFGTEEIAFVAPPDIQAFTSEAKSKLLARCQGKTVKYFAQAVDDICTAFEELQNHKSNVLGNDDPLDAVEPGVTKAEILDGGTDHIFTESDETDNFDSRVDPCFSRLDKNNGEETKAETGRQDSSPFLESKITTTSSGSDSLEHVSYDPKIKEEGFDKGTDNNAGNEHFGNGQKKLANGKRIKKISGGSDRKDEDTVHRDKSNNSHVPDGRASSGKSDSKKSKGLLTEKSSSKASAGKPETSLGFKGGVSGKKRRLESELGKPAPRVDESSRAAKKPRCESVNNKEKCEMDDESDSTGAVSDIKHEIVLGLSARGGNLHYDKEVVAYTKRRRPTVEHATSPFAGSRDKSGKGHLEQKDRPSSVSNVKVPAAQSLKKRRAVCIFDEDNDEDPKTPLHGRPAIVPKAASVLTDGPKSANVSQGTSSKAKISAGSIGRTELRKFPLQKHCEDASRVLSDNAENSTKSLPMVKSINELPPKDVKQILRSPNMSPQPVLTDRHAAGQHKAAKSSVKVSGVVMAKKPQSDSSKEAVSGSDKVSSSQSQPANQRHKPASVGERPTMVSKPALPGVSRDTSEDLSAGMLDLNREKWGAPFISAKTPDSAASMKDLIAAAQAKRKLAHSQNSIFGNLNPSFLSTSDTHMSSHSPFVVQNSSASAAITMPLVVQGHQQDSSPSSHVHQSSSRNQIETDDNEERRLSSGHKSVGGSLSGGTDAAVSRDAFEGMLETLSRTKDSIGRATRLAIDCAKYGLANEVVELLIRELESESHFHRKVDLFFLVDSITQCSHTQKGIAGASYVPTVQAALPRLLGAAAPPGAGASDNRRKCLKVLRLWLDRKIFPESLLRRYIDDIGATGDDATVGFSLRRPSRSERAVDDPIRVMEGMLVDEYGSNATFQLPGLFSSHNFEDDEEEDDLPTSQNAKNTSAGEPFNALDDLEMHDTSSDKRHQVLEDVDHELEMEDVSGHRNDVAPSSFCENEIKEQSLDVMEPVAEKSSEVLPLPEDSPPLPHESPPSPPPLPPSPPPPSPPPPPSSPPPLLPPPPPAAQFPPLPPPPSQPPPPPPLSPPPSPPPPPPPSQSIAPSLTTQTSIASHHQLPLQPGFPPPAYSLSHQTYPGSMQPMQQDRSIFTGDQIVQGPGSSSRGNHVEGAGQPDFFVQQSSSFSPAGVCSSREPSSFTSSRQLEFGSSDVHFNPEASSQNQRFQPSNSLSQRPMVRLPSAPSSHFSYPSHVQSQSQHSYSHPYSFPPQRDDGRRYRNEEPWRMPSSVHRAESQSGAWIRGRNSHPGLPRVTDNFFRPHPEHPPSGTMSYQPSAASNLQAVPAIPGHGASQVLPSRPDIPTANCWRPA</sequence>
<dbReference type="PROSITE" id="PS50812">
    <property type="entry name" value="PWWP"/>
    <property type="match status" value="1"/>
</dbReference>
<dbReference type="SUPFAM" id="SSF63748">
    <property type="entry name" value="Tudor/PWWP/MBT"/>
    <property type="match status" value="1"/>
</dbReference>
<keyword evidence="7" id="KW-0539">Nucleus</keyword>
<feature type="compositionally biased region" description="Polar residues" evidence="8">
    <location>
        <begin position="1246"/>
        <end position="1262"/>
    </location>
</feature>
<dbReference type="SMART" id="SM00582">
    <property type="entry name" value="RPR"/>
    <property type="match status" value="1"/>
</dbReference>
<evidence type="ECO:0000256" key="5">
    <source>
        <dbReference type="ARBA" id="ARBA00023089"/>
    </source>
</evidence>
<name>A0ABD1B314_CARAN</name>
<feature type="compositionally biased region" description="Basic and acidic residues" evidence="8">
    <location>
        <begin position="197"/>
        <end position="216"/>
    </location>
</feature>
<feature type="compositionally biased region" description="Pro residues" evidence="8">
    <location>
        <begin position="1055"/>
        <end position="1129"/>
    </location>
</feature>
<feature type="compositionally biased region" description="Polar residues" evidence="8">
    <location>
        <begin position="472"/>
        <end position="482"/>
    </location>
</feature>
<dbReference type="GO" id="GO:0005634">
    <property type="term" value="C:nucleus"/>
    <property type="evidence" value="ECO:0007669"/>
    <property type="project" value="UniProtKB-SubCell"/>
</dbReference>
<dbReference type="InterPro" id="IPR008942">
    <property type="entry name" value="ENTH_VHS"/>
</dbReference>
<gene>
    <name evidence="11" type="ORF">V5N11_025891</name>
</gene>
<feature type="compositionally biased region" description="Basic and acidic residues" evidence="8">
    <location>
        <begin position="245"/>
        <end position="259"/>
    </location>
</feature>
<dbReference type="InterPro" id="IPR006569">
    <property type="entry name" value="CID_dom"/>
</dbReference>
<feature type="region of interest" description="Disordered" evidence="8">
    <location>
        <begin position="467"/>
        <end position="487"/>
    </location>
</feature>
<feature type="region of interest" description="Disordered" evidence="8">
    <location>
        <begin position="162"/>
        <end position="358"/>
    </location>
</feature>
<comment type="subcellular location">
    <subcellularLocation>
        <location evidence="1">Nucleus</location>
    </subcellularLocation>
</comment>
<feature type="compositionally biased region" description="Low complexity" evidence="8">
    <location>
        <begin position="1277"/>
        <end position="1298"/>
    </location>
</feature>
<evidence type="ECO:0000259" key="9">
    <source>
        <dbReference type="PROSITE" id="PS50812"/>
    </source>
</evidence>
<feature type="compositionally biased region" description="Basic and acidic residues" evidence="8">
    <location>
        <begin position="401"/>
        <end position="416"/>
    </location>
</feature>
<protein>
    <submittedName>
        <fullName evidence="11">ENHANCER OF AG-4 protein 2</fullName>
    </submittedName>
</protein>
<dbReference type="FunFam" id="1.25.40.90:FF:000037">
    <property type="entry name" value="Enhancer of ag-4 2"/>
    <property type="match status" value="1"/>
</dbReference>
<dbReference type="Proteomes" id="UP001558713">
    <property type="component" value="Unassembled WGS sequence"/>
</dbReference>
<keyword evidence="4" id="KW-0805">Transcription regulation</keyword>
<feature type="compositionally biased region" description="Low complexity" evidence="8">
    <location>
        <begin position="586"/>
        <end position="598"/>
    </location>
</feature>
<dbReference type="Gene3D" id="1.25.40.90">
    <property type="match status" value="1"/>
</dbReference>
<dbReference type="EMBL" id="JBANAX010000343">
    <property type="protein sequence ID" value="KAL1213348.1"/>
    <property type="molecule type" value="Genomic_DNA"/>
</dbReference>
<dbReference type="CDD" id="cd20147">
    <property type="entry name" value="PWWP_HULK"/>
    <property type="match status" value="1"/>
</dbReference>
<feature type="region of interest" description="Disordered" evidence="8">
    <location>
        <begin position="508"/>
        <end position="630"/>
    </location>
</feature>
<feature type="compositionally biased region" description="Polar residues" evidence="8">
    <location>
        <begin position="969"/>
        <end position="979"/>
    </location>
</feature>
<dbReference type="SMART" id="SM00293">
    <property type="entry name" value="PWWP"/>
    <property type="match status" value="1"/>
</dbReference>
<feature type="compositionally biased region" description="Low complexity" evidence="8">
    <location>
        <begin position="1221"/>
        <end position="1231"/>
    </location>
</feature>
<evidence type="ECO:0000256" key="2">
    <source>
        <dbReference type="ARBA" id="ARBA00022473"/>
    </source>
</evidence>
<dbReference type="GO" id="GO:0009908">
    <property type="term" value="P:flower development"/>
    <property type="evidence" value="ECO:0007669"/>
    <property type="project" value="UniProtKB-KW"/>
</dbReference>
<feature type="compositionally biased region" description="Basic and acidic residues" evidence="8">
    <location>
        <begin position="162"/>
        <end position="177"/>
    </location>
</feature>
<evidence type="ECO:0000256" key="6">
    <source>
        <dbReference type="ARBA" id="ARBA00023163"/>
    </source>
</evidence>
<keyword evidence="6" id="KW-0804">Transcription</keyword>
<keyword evidence="2" id="KW-0217">Developmental protein</keyword>
<dbReference type="GO" id="GO:0006397">
    <property type="term" value="P:mRNA processing"/>
    <property type="evidence" value="ECO:0007669"/>
    <property type="project" value="UniProtKB-KW"/>
</dbReference>